<evidence type="ECO:0000256" key="8">
    <source>
        <dbReference type="SAM" id="Phobius"/>
    </source>
</evidence>
<accession>S3BSR4</accession>
<comment type="subcellular location">
    <subcellularLocation>
        <location evidence="1">Membrane</location>
        <topology evidence="1">Multi-pass membrane protein</topology>
    </subcellularLocation>
</comment>
<dbReference type="OMA" id="WIIEASW"/>
<keyword evidence="6 8" id="KW-0472">Membrane</keyword>
<dbReference type="InterPro" id="IPR003663">
    <property type="entry name" value="Sugar/inositol_transpt"/>
</dbReference>
<comment type="similarity">
    <text evidence="2 7">Belongs to the major facilitator superfamily. Sugar transporter (TC 2.A.1.1) family.</text>
</comment>
<dbReference type="InterPro" id="IPR005828">
    <property type="entry name" value="MFS_sugar_transport-like"/>
</dbReference>
<evidence type="ECO:0000256" key="7">
    <source>
        <dbReference type="RuleBase" id="RU003346"/>
    </source>
</evidence>
<keyword evidence="4 8" id="KW-0812">Transmembrane</keyword>
<evidence type="ECO:0000256" key="3">
    <source>
        <dbReference type="ARBA" id="ARBA00022448"/>
    </source>
</evidence>
<dbReference type="InterPro" id="IPR050360">
    <property type="entry name" value="MFS_Sugar_Transporters"/>
</dbReference>
<reference evidence="10 11" key="1">
    <citation type="journal article" date="2013" name="BMC Genomics">
        <title>The genome and transcriptome of the pine saprophyte Ophiostoma piceae, and a comparison with the bark beetle-associated pine pathogen Grosmannia clavigera.</title>
        <authorList>
            <person name="Haridas S."/>
            <person name="Wang Y."/>
            <person name="Lim L."/>
            <person name="Massoumi Alamouti S."/>
            <person name="Jackman S."/>
            <person name="Docking R."/>
            <person name="Robertson G."/>
            <person name="Birol I."/>
            <person name="Bohlmann J."/>
            <person name="Breuil C."/>
        </authorList>
    </citation>
    <scope>NUCLEOTIDE SEQUENCE [LARGE SCALE GENOMIC DNA]</scope>
    <source>
        <strain evidence="10 11">UAMH 11346</strain>
    </source>
</reference>
<dbReference type="HOGENOM" id="CLU_001265_11_3_1"/>
<evidence type="ECO:0000313" key="11">
    <source>
        <dbReference type="Proteomes" id="UP000016923"/>
    </source>
</evidence>
<dbReference type="PROSITE" id="PS50850">
    <property type="entry name" value="MFS"/>
    <property type="match status" value="1"/>
</dbReference>
<dbReference type="VEuPathDB" id="FungiDB:F503_06749"/>
<dbReference type="Proteomes" id="UP000016923">
    <property type="component" value="Unassembled WGS sequence"/>
</dbReference>
<sequence length="546" mass="60439">MFLSSIAKMNNDNTEKPTAALEVEGQLASNGGPVYDVDEKVDYNRTGAIDAERLEHDMTVIEAVKAYPAASFWAFVMSCTIIMESYCVFLMGQFIATKRFCHDFGVFSEKANTYIIEASWQSAFQCSGPVGAFIGVFIAGPLTSWIGYRWATIGGLMCLNGFIFIFYFGNSQGMFFAAQILEGIPWGIFVANAPAYCAEIVPMRLRAPATQMLQLFWAVGSIIVGGITYHYQSKDDSSAYRVPIALQWLFPTPLAILLFIAPESPWWLVRKGRLADAEKAVKRLGNAKAGNNARDAVAMMRRTIELEKTEKKPNLIELWKGTDLYRTLIVCGVYASQNLTGNLIANQAVYFFKQAGMADNTAFALGLITSALQWIMVMLSWILTTYLGRRTIYVYGQFINCIFLVALGIAASVGFSTAASNAQASLGLIVSVLFCLGPAPASWVIIGETSSVRLRPLTTGIGRGAYYLVNIPCIFLSSYMLNNDKWNLGGKSGYIWAGTALFCTAVSWLYIPEMKDRSFREIDILFHRGVQARKWKKTVIDITDDN</sequence>
<dbReference type="Pfam" id="PF00083">
    <property type="entry name" value="Sugar_tr"/>
    <property type="match status" value="1"/>
</dbReference>
<organism evidence="10 11">
    <name type="scientific">Ophiostoma piceae (strain UAMH 11346)</name>
    <name type="common">Sap stain fungus</name>
    <dbReference type="NCBI Taxonomy" id="1262450"/>
    <lineage>
        <taxon>Eukaryota</taxon>
        <taxon>Fungi</taxon>
        <taxon>Dikarya</taxon>
        <taxon>Ascomycota</taxon>
        <taxon>Pezizomycotina</taxon>
        <taxon>Sordariomycetes</taxon>
        <taxon>Sordariomycetidae</taxon>
        <taxon>Ophiostomatales</taxon>
        <taxon>Ophiostomataceae</taxon>
        <taxon>Ophiostoma</taxon>
    </lineage>
</organism>
<evidence type="ECO:0000256" key="2">
    <source>
        <dbReference type="ARBA" id="ARBA00010992"/>
    </source>
</evidence>
<evidence type="ECO:0000256" key="1">
    <source>
        <dbReference type="ARBA" id="ARBA00004141"/>
    </source>
</evidence>
<gene>
    <name evidence="10" type="ORF">F503_06749</name>
</gene>
<dbReference type="PANTHER" id="PTHR48022">
    <property type="entry name" value="PLASTIDIC GLUCOSE TRANSPORTER 4"/>
    <property type="match status" value="1"/>
</dbReference>
<feature type="domain" description="Major facilitator superfamily (MFS) profile" evidence="9">
    <location>
        <begin position="73"/>
        <end position="515"/>
    </location>
</feature>
<dbReference type="GO" id="GO:0016020">
    <property type="term" value="C:membrane"/>
    <property type="evidence" value="ECO:0007669"/>
    <property type="project" value="UniProtKB-SubCell"/>
</dbReference>
<dbReference type="eggNOG" id="KOG0254">
    <property type="taxonomic scope" value="Eukaryota"/>
</dbReference>
<dbReference type="GO" id="GO:0005351">
    <property type="term" value="F:carbohydrate:proton symporter activity"/>
    <property type="evidence" value="ECO:0007669"/>
    <property type="project" value="TreeGrafter"/>
</dbReference>
<dbReference type="Gene3D" id="1.20.1250.20">
    <property type="entry name" value="MFS general substrate transporter like domains"/>
    <property type="match status" value="1"/>
</dbReference>
<evidence type="ECO:0000256" key="6">
    <source>
        <dbReference type="ARBA" id="ARBA00023136"/>
    </source>
</evidence>
<keyword evidence="3 7" id="KW-0813">Transport</keyword>
<feature type="transmembrane region" description="Helical" evidence="8">
    <location>
        <begin position="146"/>
        <end position="168"/>
    </location>
</feature>
<name>S3BSR4_OPHP1</name>
<dbReference type="PANTHER" id="PTHR48022:SF57">
    <property type="entry name" value="MALTOSE TRANSPORTER, PUTATIVE (AFU_ORTHOLOGUE AFUA_4G00150)-RELATED"/>
    <property type="match status" value="1"/>
</dbReference>
<dbReference type="NCBIfam" id="TIGR00879">
    <property type="entry name" value="SP"/>
    <property type="match status" value="1"/>
</dbReference>
<dbReference type="FunFam" id="1.20.1250.20:FF:000078">
    <property type="entry name" value="MFS maltose transporter, putative"/>
    <property type="match status" value="1"/>
</dbReference>
<dbReference type="PROSITE" id="PS00217">
    <property type="entry name" value="SUGAR_TRANSPORT_2"/>
    <property type="match status" value="1"/>
</dbReference>
<feature type="transmembrane region" description="Helical" evidence="8">
    <location>
        <begin position="215"/>
        <end position="232"/>
    </location>
</feature>
<dbReference type="InterPro" id="IPR005829">
    <property type="entry name" value="Sugar_transporter_CS"/>
</dbReference>
<protein>
    <submittedName>
        <fullName evidence="10">Mfs maltose transporter</fullName>
    </submittedName>
</protein>
<feature type="transmembrane region" description="Helical" evidence="8">
    <location>
        <begin position="465"/>
        <end position="481"/>
    </location>
</feature>
<dbReference type="InterPro" id="IPR020846">
    <property type="entry name" value="MFS_dom"/>
</dbReference>
<dbReference type="InterPro" id="IPR036259">
    <property type="entry name" value="MFS_trans_sf"/>
</dbReference>
<feature type="transmembrane region" description="Helical" evidence="8">
    <location>
        <begin position="398"/>
        <end position="418"/>
    </location>
</feature>
<feature type="transmembrane region" description="Helical" evidence="8">
    <location>
        <begin position="244"/>
        <end position="261"/>
    </location>
</feature>
<feature type="transmembrane region" description="Helical" evidence="8">
    <location>
        <begin position="362"/>
        <end position="386"/>
    </location>
</feature>
<keyword evidence="11" id="KW-1185">Reference proteome</keyword>
<feature type="transmembrane region" description="Helical" evidence="8">
    <location>
        <begin position="424"/>
        <end position="445"/>
    </location>
</feature>
<keyword evidence="5 8" id="KW-1133">Transmembrane helix</keyword>
<dbReference type="EMBL" id="KE148178">
    <property type="protein sequence ID" value="EPE02456.1"/>
    <property type="molecule type" value="Genomic_DNA"/>
</dbReference>
<dbReference type="OrthoDB" id="6612291at2759"/>
<evidence type="ECO:0000313" key="10">
    <source>
        <dbReference type="EMBL" id="EPE02456.1"/>
    </source>
</evidence>
<dbReference type="SUPFAM" id="SSF103473">
    <property type="entry name" value="MFS general substrate transporter"/>
    <property type="match status" value="1"/>
</dbReference>
<proteinExistence type="inferred from homology"/>
<dbReference type="AlphaFoldDB" id="S3BSR4"/>
<feature type="transmembrane region" description="Helical" evidence="8">
    <location>
        <begin position="72"/>
        <end position="97"/>
    </location>
</feature>
<evidence type="ECO:0000256" key="4">
    <source>
        <dbReference type="ARBA" id="ARBA00022692"/>
    </source>
</evidence>
<evidence type="ECO:0000259" key="9">
    <source>
        <dbReference type="PROSITE" id="PS50850"/>
    </source>
</evidence>
<feature type="transmembrane region" description="Helical" evidence="8">
    <location>
        <begin position="493"/>
        <end position="511"/>
    </location>
</feature>
<evidence type="ECO:0000256" key="5">
    <source>
        <dbReference type="ARBA" id="ARBA00022989"/>
    </source>
</evidence>